<dbReference type="RefSeq" id="WP_150087570.1">
    <property type="nucleotide sequence ID" value="NZ_VWSF01000003.1"/>
</dbReference>
<dbReference type="EMBL" id="VWSF01000003">
    <property type="protein sequence ID" value="KAA5548439.1"/>
    <property type="molecule type" value="Genomic_DNA"/>
</dbReference>
<gene>
    <name evidence="1" type="ORF">F0145_06855</name>
</gene>
<comment type="caution">
    <text evidence="1">The sequence shown here is derived from an EMBL/GenBank/DDBJ whole genome shotgun (WGS) entry which is preliminary data.</text>
</comment>
<protein>
    <submittedName>
        <fullName evidence="1">Uncharacterized protein</fullName>
    </submittedName>
</protein>
<proteinExistence type="predicted"/>
<dbReference type="AlphaFoldDB" id="A0A5M6DQD2"/>
<evidence type="ECO:0000313" key="1">
    <source>
        <dbReference type="EMBL" id="KAA5548439.1"/>
    </source>
</evidence>
<dbReference type="Proteomes" id="UP000323426">
    <property type="component" value="Unassembled WGS sequence"/>
</dbReference>
<organism evidence="1 2">
    <name type="scientific">Adhaeribacter rhizoryzae</name>
    <dbReference type="NCBI Taxonomy" id="2607907"/>
    <lineage>
        <taxon>Bacteria</taxon>
        <taxon>Pseudomonadati</taxon>
        <taxon>Bacteroidota</taxon>
        <taxon>Cytophagia</taxon>
        <taxon>Cytophagales</taxon>
        <taxon>Hymenobacteraceae</taxon>
        <taxon>Adhaeribacter</taxon>
    </lineage>
</organism>
<accession>A0A5M6DQD2</accession>
<sequence>MNIIQPIDKNPHLLPAQDYYFLRQQGLAYIEQLGSKYWTDYNTHDPGITILELLCYAITDIGYRIGFDIKDLLAESLQTGGQDQGFFTARQILTCHPVTVNDYRKLLIDLEGVRNAWLLCKTCACELTIYADCAAGQLVYLKNENPVIPRGLYEVMLEMQADAALGDFNNGKIKQRVSVVLGPNNQFTAMLLEVRFPAWPEIEKDYEKYYKFLLPTIQLKANGVVVTNIAKIDEPSTNLTGTLITPRALRNPLVVSLEITFLPDAAQPLAEEKILLNNVPFTVFLEGSDSRTQIAVQDFIDAFTNSTADGLIPSYHAKIKQVQALINEAKQILHEHRNLAEDYCHVTTVAVEDIAVCADVELSPDADIEKVLAQIYYQIETYFNPPLRFYSLPELQAQQVPTEEIFNGPALAHGFLKTDELEAAQLRRYIYVSDIINVLTEIEGIIAIRNLVLTKYDAQGRAIMPSQPWTLEITVQHQPRLYLEQSKILFFKNDLPFLAANPQEVWATLQQLRGAQLNQVAGPQDLPVPTGTIRDLKDYFPVQYSFPLNYGIGFEGLPEEATALRQAQAKQLKTYLFFYEQLLADFLAQLANVSQLFKLDPGVKQSYYTQFLEEQVIKGLEGTNGIYNGLSATIVAQLAETEEAGIKRRNQFLDHLLARFGEQFTDYALMLYQVKLNTSNPQLLSLEKNIGTKLLQDKILFLQDYPELSANRAKAFNYRDKPPVCSSTNIAGLQKKLLRLLGLPPDTQLFLVEHLLLRAQFYGQALLPVCLNPDCATCGEEDPYSFRVTVVLPGWLNLFQNLDYRRFAERLIRLEMPAHLLPKICWVGNEVCRGEGDTAILCQLTATLTGALTDPTKAEALALPICRFAEQILTVYNDAFRQEFVRNGFNALSDSDLELLFTVNILPLVLPDELATELNATYQDGLKATLTGYFKNKENCFQFNIFWKAWCAWLTELNNLTTPESPLAQQVESLLTAHLQLAGTTLTTAMVCACTCQILAAYGEALRTWISQEENYRTELLPADWQQQLETIYNIHIQPEPFACGFALTAAFKTDLKALLLEYYLNKLAVLQTHAALVAVLGQLKSIYPPATLHDCEDDNDDNPVRLDATIIG</sequence>
<evidence type="ECO:0000313" key="2">
    <source>
        <dbReference type="Proteomes" id="UP000323426"/>
    </source>
</evidence>
<name>A0A5M6DQD2_9BACT</name>
<reference evidence="1 2" key="1">
    <citation type="submission" date="2019-09" db="EMBL/GenBank/DDBJ databases">
        <title>Genome sequence and assembly of Adhaeribacter sp.</title>
        <authorList>
            <person name="Chhetri G."/>
        </authorList>
    </citation>
    <scope>NUCLEOTIDE SEQUENCE [LARGE SCALE GENOMIC DNA]</scope>
    <source>
        <strain evidence="1 2">DK36</strain>
    </source>
</reference>
<keyword evidence="2" id="KW-1185">Reference proteome</keyword>